<sequence length="971" mass="105048" precursor="true">MRLLLATACPIVLVQFGFIPACCSQVTLSVVNSGFEAGSPTNPPSGWTVAAGRNPLWIGDAPIGNANPDAAFEGNNFLSGSWEHSGLGSADSLIGGAQNSGLIYQDIDLTPHNELISQGDRHLGLSYAFYNNDGNDFGFVSYEFYDATNSLLGSNSYVTQASGAGWQLVDNPMAGMVPATSTRLRISVGAGLNPGSFGSARNVAFDAIGANLLPPPPPDEIGDIVHGNLIQFDSDGNWTWYTDERSIVNPNNGHVLVNSVGFDETVQGGGYPGNVDVVDFDPVSGRRVRTRLSNQVQGNPAIQNDDHNVGALLVLPDGRYLATYANHGNNGGLGDEWTRYRVSTNPGDSTSWSEERLFNWYDNVPGADQTGNPDQGNISYHNLFYLADEGKVYDISRSYGRLSTNGAGQNMPNVAEYHPDSSTLEWKGQFLESDAQGYSAYPKYASDGESRIYFTTTETHPRNYNNSVFAGYIEGGQTFDMRGNLIDANLFDSNVTAGDGAVPDATDFTLVAAPDGLGEGHNRLWTTDAALDSQGNLMALYTSRWNTDGSANDGGTENPIDHRLHFARWDPNSESWSNQEIARMGDRLYGPEQDYTGLGALIPGDENTLYISTPFDPRDPTWQTETRNHEIYRGNYDGSKWNWQAITEDSTVDNLRPIAPDTHGTGPQPVFWFRGDYTTAHNINAAVVGIIDRPPRDQSGLVTYVDANASNTTQLDGSAIGATAPSDLAGPDDNLWHQRSGVGNGGSVYSSNESGTEDAAMLHTTLSGLADGTYDLFAYFWSDNDEDWRLLAGLEENNLIDFRKYGSQHANSGQFENEVEVAANANDLLLYRAYLGRSEVADGTDLQVFIDDWQTLNGAASRTWFDGVGYSLVGPSLPGDFNRDGLVDAADYTVWRDTLGATDLPPYTAGDANGDGQVTQADYRVWADTFGQSLADPAQSFQAPEPTGGLLLLPFVLLTRRRQAPGALRPA</sequence>
<dbReference type="RefSeq" id="WP_146568280.1">
    <property type="nucleotide sequence ID" value="NZ_SIHJ01000004.1"/>
</dbReference>
<dbReference type="OrthoDB" id="6381507at2"/>
<protein>
    <submittedName>
        <fullName evidence="2">Uncharacterized protein</fullName>
    </submittedName>
</protein>
<dbReference type="Pfam" id="PF00404">
    <property type="entry name" value="Dockerin_1"/>
    <property type="match status" value="1"/>
</dbReference>
<dbReference type="EMBL" id="SIHJ01000004">
    <property type="protein sequence ID" value="TWT31089.1"/>
    <property type="molecule type" value="Genomic_DNA"/>
</dbReference>
<dbReference type="AlphaFoldDB" id="A0A5C5UZ08"/>
<dbReference type="GO" id="GO:0004553">
    <property type="term" value="F:hydrolase activity, hydrolyzing O-glycosyl compounds"/>
    <property type="evidence" value="ECO:0007669"/>
    <property type="project" value="InterPro"/>
</dbReference>
<gene>
    <name evidence="2" type="ORF">KOR34_44630</name>
</gene>
<dbReference type="Gene3D" id="1.10.1330.10">
    <property type="entry name" value="Dockerin domain"/>
    <property type="match status" value="1"/>
</dbReference>
<dbReference type="SUPFAM" id="SSF63446">
    <property type="entry name" value="Type I dockerin domain"/>
    <property type="match status" value="1"/>
</dbReference>
<dbReference type="Pfam" id="PF15892">
    <property type="entry name" value="BNR_4"/>
    <property type="match status" value="1"/>
</dbReference>
<organism evidence="2 3">
    <name type="scientific">Posidoniimonas corsicana</name>
    <dbReference type="NCBI Taxonomy" id="1938618"/>
    <lineage>
        <taxon>Bacteria</taxon>
        <taxon>Pseudomonadati</taxon>
        <taxon>Planctomycetota</taxon>
        <taxon>Planctomycetia</taxon>
        <taxon>Pirellulales</taxon>
        <taxon>Lacipirellulaceae</taxon>
        <taxon>Posidoniimonas</taxon>
    </lineage>
</organism>
<comment type="caution">
    <text evidence="2">The sequence shown here is derived from an EMBL/GenBank/DDBJ whole genome shotgun (WGS) entry which is preliminary data.</text>
</comment>
<proteinExistence type="predicted"/>
<evidence type="ECO:0000313" key="3">
    <source>
        <dbReference type="Proteomes" id="UP000316714"/>
    </source>
</evidence>
<accession>A0A5C5UZ08</accession>
<dbReference type="InterPro" id="IPR018247">
    <property type="entry name" value="EF_Hand_1_Ca_BS"/>
</dbReference>
<evidence type="ECO:0000256" key="1">
    <source>
        <dbReference type="SAM" id="SignalP"/>
    </source>
</evidence>
<keyword evidence="1" id="KW-0732">Signal</keyword>
<reference evidence="2 3" key="1">
    <citation type="submission" date="2019-02" db="EMBL/GenBank/DDBJ databases">
        <title>Deep-cultivation of Planctomycetes and their phenomic and genomic characterization uncovers novel biology.</title>
        <authorList>
            <person name="Wiegand S."/>
            <person name="Jogler M."/>
            <person name="Boedeker C."/>
            <person name="Pinto D."/>
            <person name="Vollmers J."/>
            <person name="Rivas-Marin E."/>
            <person name="Kohn T."/>
            <person name="Peeters S.H."/>
            <person name="Heuer A."/>
            <person name="Rast P."/>
            <person name="Oberbeckmann S."/>
            <person name="Bunk B."/>
            <person name="Jeske O."/>
            <person name="Meyerdierks A."/>
            <person name="Storesund J.E."/>
            <person name="Kallscheuer N."/>
            <person name="Luecker S."/>
            <person name="Lage O.M."/>
            <person name="Pohl T."/>
            <person name="Merkel B.J."/>
            <person name="Hornburger P."/>
            <person name="Mueller R.-W."/>
            <person name="Bruemmer F."/>
            <person name="Labrenz M."/>
            <person name="Spormann A.M."/>
            <person name="Op Den Camp H."/>
            <person name="Overmann J."/>
            <person name="Amann R."/>
            <person name="Jetten M.S.M."/>
            <person name="Mascher T."/>
            <person name="Medema M.H."/>
            <person name="Devos D.P."/>
            <person name="Kaster A.-K."/>
            <person name="Ovreas L."/>
            <person name="Rohde M."/>
            <person name="Galperin M.Y."/>
            <person name="Jogler C."/>
        </authorList>
    </citation>
    <scope>NUCLEOTIDE SEQUENCE [LARGE SCALE GENOMIC DNA]</scope>
    <source>
        <strain evidence="2 3">KOR34</strain>
    </source>
</reference>
<evidence type="ECO:0000313" key="2">
    <source>
        <dbReference type="EMBL" id="TWT31089.1"/>
    </source>
</evidence>
<feature type="chain" id="PRO_5022766576" evidence="1">
    <location>
        <begin position="22"/>
        <end position="971"/>
    </location>
</feature>
<dbReference type="Proteomes" id="UP000316714">
    <property type="component" value="Unassembled WGS sequence"/>
</dbReference>
<dbReference type="GO" id="GO:0000272">
    <property type="term" value="P:polysaccharide catabolic process"/>
    <property type="evidence" value="ECO:0007669"/>
    <property type="project" value="InterPro"/>
</dbReference>
<dbReference type="PROSITE" id="PS00018">
    <property type="entry name" value="EF_HAND_1"/>
    <property type="match status" value="2"/>
</dbReference>
<feature type="signal peptide" evidence="1">
    <location>
        <begin position="1"/>
        <end position="21"/>
    </location>
</feature>
<dbReference type="InterPro" id="IPR036439">
    <property type="entry name" value="Dockerin_dom_sf"/>
</dbReference>
<dbReference type="InterPro" id="IPR002105">
    <property type="entry name" value="Dockerin_1_rpt"/>
</dbReference>
<keyword evidence="3" id="KW-1185">Reference proteome</keyword>
<name>A0A5C5UZ08_9BACT</name>